<dbReference type="Proteomes" id="UP000295560">
    <property type="component" value="Unassembled WGS sequence"/>
</dbReference>
<name>A0A4R1HK25_PSEEN</name>
<accession>A0A4R1HK25</accession>
<evidence type="ECO:0000313" key="1">
    <source>
        <dbReference type="EMBL" id="TCK19909.1"/>
    </source>
</evidence>
<reference evidence="1 2" key="1">
    <citation type="submission" date="2019-03" db="EMBL/GenBank/DDBJ databases">
        <title>Sequencing the genomes of 1000 actinobacteria strains.</title>
        <authorList>
            <person name="Klenk H.-P."/>
        </authorList>
    </citation>
    <scope>NUCLEOTIDE SEQUENCE [LARGE SCALE GENOMIC DNA]</scope>
    <source>
        <strain evidence="1 2">DSM 44969</strain>
    </source>
</reference>
<keyword evidence="2" id="KW-1185">Reference proteome</keyword>
<evidence type="ECO:0000313" key="2">
    <source>
        <dbReference type="Proteomes" id="UP000295560"/>
    </source>
</evidence>
<dbReference type="CDD" id="cd07812">
    <property type="entry name" value="SRPBCC"/>
    <property type="match status" value="1"/>
</dbReference>
<organism evidence="1 2">
    <name type="scientific">Pseudonocardia endophytica</name>
    <dbReference type="NCBI Taxonomy" id="401976"/>
    <lineage>
        <taxon>Bacteria</taxon>
        <taxon>Bacillati</taxon>
        <taxon>Actinomycetota</taxon>
        <taxon>Actinomycetes</taxon>
        <taxon>Pseudonocardiales</taxon>
        <taxon>Pseudonocardiaceae</taxon>
        <taxon>Pseudonocardia</taxon>
    </lineage>
</organism>
<proteinExistence type="predicted"/>
<dbReference type="EMBL" id="SMFZ01000002">
    <property type="protein sequence ID" value="TCK19909.1"/>
    <property type="molecule type" value="Genomic_DNA"/>
</dbReference>
<sequence>MHAGVVTGLPWVWGARPDEVAAPFPCGDHVPSRRSMVRAVDVAADPETVFRRLCQLRVAPYSYDLVDNLGRRSPRTLTPGLDDLSPGQRFLIMFRISGFVPGREITAVGGNRAFGPVACTYRVVPDGPGRSRLVARLDVTVDNRVRRVVAHLIAWGDLVMMRRQLRTLAALAGGRPGQA</sequence>
<dbReference type="AlphaFoldDB" id="A0A4R1HK25"/>
<protein>
    <recommendedName>
        <fullName evidence="3">Polyketide cyclase/dehydrase/lipid transport protein</fullName>
    </recommendedName>
</protein>
<gene>
    <name evidence="1" type="ORF">EV378_3853</name>
</gene>
<dbReference type="SUPFAM" id="SSF55961">
    <property type="entry name" value="Bet v1-like"/>
    <property type="match status" value="1"/>
</dbReference>
<dbReference type="InterPro" id="IPR023393">
    <property type="entry name" value="START-like_dom_sf"/>
</dbReference>
<dbReference type="Gene3D" id="3.30.530.20">
    <property type="match status" value="1"/>
</dbReference>
<comment type="caution">
    <text evidence="1">The sequence shown here is derived from an EMBL/GenBank/DDBJ whole genome shotgun (WGS) entry which is preliminary data.</text>
</comment>
<evidence type="ECO:0008006" key="3">
    <source>
        <dbReference type="Google" id="ProtNLM"/>
    </source>
</evidence>